<organism evidence="2 3">
    <name type="scientific">Cadophora malorum</name>
    <dbReference type="NCBI Taxonomy" id="108018"/>
    <lineage>
        <taxon>Eukaryota</taxon>
        <taxon>Fungi</taxon>
        <taxon>Dikarya</taxon>
        <taxon>Ascomycota</taxon>
        <taxon>Pezizomycotina</taxon>
        <taxon>Leotiomycetes</taxon>
        <taxon>Helotiales</taxon>
        <taxon>Ploettnerulaceae</taxon>
        <taxon>Cadophora</taxon>
    </lineage>
</organism>
<feature type="compositionally biased region" description="Polar residues" evidence="1">
    <location>
        <begin position="39"/>
        <end position="58"/>
    </location>
</feature>
<evidence type="ECO:0000313" key="3">
    <source>
        <dbReference type="Proteomes" id="UP000664132"/>
    </source>
</evidence>
<dbReference type="Proteomes" id="UP000664132">
    <property type="component" value="Unassembled WGS sequence"/>
</dbReference>
<reference evidence="2" key="1">
    <citation type="submission" date="2021-02" db="EMBL/GenBank/DDBJ databases">
        <title>Genome sequence Cadophora malorum strain M34.</title>
        <authorList>
            <person name="Stefanovic E."/>
            <person name="Vu D."/>
            <person name="Scully C."/>
            <person name="Dijksterhuis J."/>
            <person name="Roader J."/>
            <person name="Houbraken J."/>
        </authorList>
    </citation>
    <scope>NUCLEOTIDE SEQUENCE</scope>
    <source>
        <strain evidence="2">M34</strain>
    </source>
</reference>
<evidence type="ECO:0000256" key="1">
    <source>
        <dbReference type="SAM" id="MobiDB-lite"/>
    </source>
</evidence>
<evidence type="ECO:0000313" key="2">
    <source>
        <dbReference type="EMBL" id="KAG4422604.1"/>
    </source>
</evidence>
<dbReference type="OrthoDB" id="5413827at2759"/>
<dbReference type="PANTHER" id="PTHR38790:SF4">
    <property type="entry name" value="2EXR DOMAIN-CONTAINING PROTEIN"/>
    <property type="match status" value="1"/>
</dbReference>
<feature type="region of interest" description="Disordered" evidence="1">
    <location>
        <begin position="246"/>
        <end position="283"/>
    </location>
</feature>
<feature type="region of interest" description="Disordered" evidence="1">
    <location>
        <begin position="39"/>
        <end position="67"/>
    </location>
</feature>
<protein>
    <submittedName>
        <fullName evidence="2">Uncharacterized protein</fullName>
    </submittedName>
</protein>
<dbReference type="EMBL" id="JAFJYH010000046">
    <property type="protein sequence ID" value="KAG4422604.1"/>
    <property type="molecule type" value="Genomic_DNA"/>
</dbReference>
<dbReference type="AlphaFoldDB" id="A0A8H8BSU8"/>
<dbReference type="PANTHER" id="PTHR38790">
    <property type="entry name" value="2EXR DOMAIN-CONTAINING PROTEIN-RELATED"/>
    <property type="match status" value="1"/>
</dbReference>
<comment type="caution">
    <text evidence="2">The sequence shown here is derived from an EMBL/GenBank/DDBJ whole genome shotgun (WGS) entry which is preliminary data.</text>
</comment>
<feature type="compositionally biased region" description="Gly residues" evidence="1">
    <location>
        <begin position="248"/>
        <end position="266"/>
    </location>
</feature>
<sequence>MEVRNELGFLVPSRYYSSDFEVPSKETEVRPHTTTLRPLEVSTISDDTMGSFQSSNKQSEGHRSNGPNLLDIPLEIRLHIYHYVLLSHPIHHAHLAPLAPQPDFSGLNTAEFHTIMMRSNGTSSLPKEIITRTLITHSSCLTTSDSPASESYISTHLSSSPYSTRRIQGKIPTALLTSCSQIFAEVSLLPWHRNTFSFINWFWSGVYAAKQFSSNLPAWQRDAMRNVAVEVLGKDLWVGGLERRASGGVNGSSSGSGTGSGSGIGKVEGSTSSTGGVGGKEGKGVGQWRELCGLWSGIQNLKLTIKGGLVIDTRSSGSSEHISGRLSVLNTNCEWVSHGLMALTSLRTLELEIEDTDVPSESKMAFCAALERCLVTKDRKAMGADDWVGDTRVIFMEKTRVVQDTKKDKFVYYGGDPGDDSVWSEEM</sequence>
<accession>A0A8H8BSU8</accession>
<gene>
    <name evidence="2" type="ORF">IFR04_004225</name>
</gene>
<keyword evidence="3" id="KW-1185">Reference proteome</keyword>
<proteinExistence type="predicted"/>
<name>A0A8H8BSU8_9HELO</name>